<proteinExistence type="predicted"/>
<reference evidence="3" key="1">
    <citation type="journal article" date="2019" name="Int. J. Syst. Evol. Microbiol.">
        <title>The Global Catalogue of Microorganisms (GCM) 10K type strain sequencing project: providing services to taxonomists for standard genome sequencing and annotation.</title>
        <authorList>
            <consortium name="The Broad Institute Genomics Platform"/>
            <consortium name="The Broad Institute Genome Sequencing Center for Infectious Disease"/>
            <person name="Wu L."/>
            <person name="Ma J."/>
        </authorList>
    </citation>
    <scope>NUCLEOTIDE SEQUENCE [LARGE SCALE GENOMIC DNA]</scope>
    <source>
        <strain evidence="3">DFY41</strain>
    </source>
</reference>
<keyword evidence="1" id="KW-1133">Transmembrane helix</keyword>
<protein>
    <recommendedName>
        <fullName evidence="4">DUF1772 domain-containing protein</fullName>
    </recommendedName>
</protein>
<keyword evidence="3" id="KW-1185">Reference proteome</keyword>
<keyword evidence="1" id="KW-0472">Membrane</keyword>
<accession>A0ABW0BKB6</accession>
<dbReference type="Proteomes" id="UP001596087">
    <property type="component" value="Unassembled WGS sequence"/>
</dbReference>
<comment type="caution">
    <text evidence="2">The sequence shown here is derived from an EMBL/GenBank/DDBJ whole genome shotgun (WGS) entry which is preliminary data.</text>
</comment>
<organism evidence="2 3">
    <name type="scientific">Nocardioides taihuensis</name>
    <dbReference type="NCBI Taxonomy" id="1835606"/>
    <lineage>
        <taxon>Bacteria</taxon>
        <taxon>Bacillati</taxon>
        <taxon>Actinomycetota</taxon>
        <taxon>Actinomycetes</taxon>
        <taxon>Propionibacteriales</taxon>
        <taxon>Nocardioidaceae</taxon>
        <taxon>Nocardioides</taxon>
    </lineage>
</organism>
<dbReference type="EMBL" id="JBHSKD010000012">
    <property type="protein sequence ID" value="MFC5177540.1"/>
    <property type="molecule type" value="Genomic_DNA"/>
</dbReference>
<feature type="transmembrane region" description="Helical" evidence="1">
    <location>
        <begin position="6"/>
        <end position="29"/>
    </location>
</feature>
<name>A0ABW0BKB6_9ACTN</name>
<sequence>MTADLAVAVLVAATWLHLGFQATVTLVVYPALARVPDDGWVVAHDRHSRAIAPLVAVVYGALVVGAVAVLATDVTPASLAAVVAAAVAVLTTAGLAAPLHGRLGQRDQRLVVRLLAADRVRLGAAVVAALAASLAAVARW</sequence>
<feature type="transmembrane region" description="Helical" evidence="1">
    <location>
        <begin position="120"/>
        <end position="138"/>
    </location>
</feature>
<feature type="transmembrane region" description="Helical" evidence="1">
    <location>
        <begin position="50"/>
        <end position="71"/>
    </location>
</feature>
<evidence type="ECO:0000313" key="2">
    <source>
        <dbReference type="EMBL" id="MFC5177540.1"/>
    </source>
</evidence>
<evidence type="ECO:0000256" key="1">
    <source>
        <dbReference type="SAM" id="Phobius"/>
    </source>
</evidence>
<gene>
    <name evidence="2" type="ORF">ACFPGP_12710</name>
</gene>
<evidence type="ECO:0008006" key="4">
    <source>
        <dbReference type="Google" id="ProtNLM"/>
    </source>
</evidence>
<evidence type="ECO:0000313" key="3">
    <source>
        <dbReference type="Proteomes" id="UP001596087"/>
    </source>
</evidence>
<feature type="transmembrane region" description="Helical" evidence="1">
    <location>
        <begin position="77"/>
        <end position="99"/>
    </location>
</feature>
<keyword evidence="1" id="KW-0812">Transmembrane</keyword>
<dbReference type="RefSeq" id="WP_378590647.1">
    <property type="nucleotide sequence ID" value="NZ_JBHSKD010000012.1"/>
</dbReference>